<gene>
    <name evidence="2" type="ORF">GGR36_004155</name>
</gene>
<keyword evidence="1" id="KW-0472">Membrane</keyword>
<feature type="transmembrane region" description="Helical" evidence="1">
    <location>
        <begin position="272"/>
        <end position="296"/>
    </location>
</feature>
<feature type="transmembrane region" description="Helical" evidence="1">
    <location>
        <begin position="66"/>
        <end position="85"/>
    </location>
</feature>
<evidence type="ECO:0000313" key="2">
    <source>
        <dbReference type="EMBL" id="MBB4014798.1"/>
    </source>
</evidence>
<dbReference type="EMBL" id="JACIET010000004">
    <property type="protein sequence ID" value="MBB4014798.1"/>
    <property type="molecule type" value="Genomic_DNA"/>
</dbReference>
<dbReference type="Proteomes" id="UP000561045">
    <property type="component" value="Unassembled WGS sequence"/>
</dbReference>
<evidence type="ECO:0000313" key="3">
    <source>
        <dbReference type="Proteomes" id="UP000561045"/>
    </source>
</evidence>
<feature type="transmembrane region" description="Helical" evidence="1">
    <location>
        <begin position="97"/>
        <end position="114"/>
    </location>
</feature>
<keyword evidence="3" id="KW-1185">Reference proteome</keyword>
<feature type="transmembrane region" description="Helical" evidence="1">
    <location>
        <begin position="20"/>
        <end position="46"/>
    </location>
</feature>
<feature type="transmembrane region" description="Helical" evidence="1">
    <location>
        <begin position="120"/>
        <end position="138"/>
    </location>
</feature>
<proteinExistence type="predicted"/>
<feature type="transmembrane region" description="Helical" evidence="1">
    <location>
        <begin position="150"/>
        <end position="169"/>
    </location>
</feature>
<dbReference type="AlphaFoldDB" id="A0A840BTF2"/>
<feature type="transmembrane region" description="Helical" evidence="1">
    <location>
        <begin position="181"/>
        <end position="200"/>
    </location>
</feature>
<name>A0A840BTF2_9RHOO</name>
<dbReference type="InterPro" id="IPR010266">
    <property type="entry name" value="NnrS"/>
</dbReference>
<accession>A0A840BTF2</accession>
<reference evidence="2 3" key="1">
    <citation type="submission" date="2020-08" db="EMBL/GenBank/DDBJ databases">
        <title>Genomic Encyclopedia of Type Strains, Phase IV (KMG-IV): sequencing the most valuable type-strain genomes for metagenomic binning, comparative biology and taxonomic classification.</title>
        <authorList>
            <person name="Goeker M."/>
        </authorList>
    </citation>
    <scope>NUCLEOTIDE SEQUENCE [LARGE SCALE GENOMIC DNA]</scope>
    <source>
        <strain evidence="2 3">DSM 106739</strain>
    </source>
</reference>
<keyword evidence="1" id="KW-0812">Transmembrane</keyword>
<feature type="transmembrane region" description="Helical" evidence="1">
    <location>
        <begin position="242"/>
        <end position="260"/>
    </location>
</feature>
<dbReference type="Pfam" id="PF05940">
    <property type="entry name" value="NnrS"/>
    <property type="match status" value="1"/>
</dbReference>
<feature type="transmembrane region" description="Helical" evidence="1">
    <location>
        <begin position="365"/>
        <end position="383"/>
    </location>
</feature>
<evidence type="ECO:0000256" key="1">
    <source>
        <dbReference type="SAM" id="Phobius"/>
    </source>
</evidence>
<keyword evidence="1" id="KW-1133">Transmembrane helix</keyword>
<dbReference type="RefSeq" id="WP_183638054.1">
    <property type="nucleotide sequence ID" value="NZ_BAABLE010000024.1"/>
</dbReference>
<sequence length="399" mass="42094">MPLIRLDELTVRPKTPPSGFALFALGFRPFYLLAAAFAALAVPIWLAQFTGALASPAPFVALHWHAHEMVFGFAVAVIVGFLFTAGQNWTGLPTPNGWPLTALAALWLLGRVAMYAAPPAVAAACDLPFLPAAAFALGKVLWRAKSQRNYFTVALLLALGAANALFHASTHGWLAADPLEVMHGALALVIMLVTIIAGRIVPSFTANALKGVRQFQNDQLNICAIAFTGSALALAVGAASPALTATAALIAAALQAVRSWGWNPWATRRTPLLWILHLGHLWLVVGLVLLALGSLHLVPASLAWHAFGVGAMSGLILGMITRTALGHTGRLLSAGHVETVAYTLLNAGAAIRVFGPLLWPAGYSLALGVAMGCWSTAFVLYLIRYAPLLVRPRIDGRPG</sequence>
<comment type="caution">
    <text evidence="2">The sequence shown here is derived from an EMBL/GenBank/DDBJ whole genome shotgun (WGS) entry which is preliminary data.</text>
</comment>
<feature type="transmembrane region" description="Helical" evidence="1">
    <location>
        <begin position="302"/>
        <end position="320"/>
    </location>
</feature>
<protein>
    <submittedName>
        <fullName evidence="2">Uncharacterized protein involved in response to NO</fullName>
    </submittedName>
</protein>
<organism evidence="2 3">
    <name type="scientific">Niveibacterium umoris</name>
    <dbReference type="NCBI Taxonomy" id="1193620"/>
    <lineage>
        <taxon>Bacteria</taxon>
        <taxon>Pseudomonadati</taxon>
        <taxon>Pseudomonadota</taxon>
        <taxon>Betaproteobacteria</taxon>
        <taxon>Rhodocyclales</taxon>
        <taxon>Rhodocyclaceae</taxon>
        <taxon>Niveibacterium</taxon>
    </lineage>
</organism>